<dbReference type="CDD" id="cd18097">
    <property type="entry name" value="SpoU-like"/>
    <property type="match status" value="1"/>
</dbReference>
<dbReference type="AlphaFoldDB" id="A0A1G1ZRX3"/>
<organism evidence="4 5">
    <name type="scientific">Candidatus Harrisonbacteria bacterium RIFCSPLOWO2_02_FULL_45_10c</name>
    <dbReference type="NCBI Taxonomy" id="1798410"/>
    <lineage>
        <taxon>Bacteria</taxon>
        <taxon>Candidatus Harrisoniibacteriota</taxon>
    </lineage>
</organism>
<proteinExistence type="predicted"/>
<dbReference type="EMBL" id="MHJM01000028">
    <property type="protein sequence ID" value="OGY67314.1"/>
    <property type="molecule type" value="Genomic_DNA"/>
</dbReference>
<gene>
    <name evidence="4" type="ORF">A3H63_00360</name>
</gene>
<feature type="domain" description="tRNA/rRNA methyltransferase SpoU type" evidence="3">
    <location>
        <begin position="6"/>
        <end position="153"/>
    </location>
</feature>
<accession>A0A1G1ZRX3</accession>
<dbReference type="InterPro" id="IPR001537">
    <property type="entry name" value="SpoU_MeTrfase"/>
</dbReference>
<evidence type="ECO:0000259" key="3">
    <source>
        <dbReference type="Pfam" id="PF00588"/>
    </source>
</evidence>
<dbReference type="InterPro" id="IPR004441">
    <property type="entry name" value="rRNA_MeTrfase_TrmH"/>
</dbReference>
<dbReference type="GO" id="GO:0003723">
    <property type="term" value="F:RNA binding"/>
    <property type="evidence" value="ECO:0007669"/>
    <property type="project" value="InterPro"/>
</dbReference>
<dbReference type="GO" id="GO:0032259">
    <property type="term" value="P:methylation"/>
    <property type="evidence" value="ECO:0007669"/>
    <property type="project" value="UniProtKB-KW"/>
</dbReference>
<dbReference type="STRING" id="1798410.A3H63_00360"/>
<dbReference type="Gene3D" id="3.40.1280.10">
    <property type="match status" value="1"/>
</dbReference>
<dbReference type="PANTHER" id="PTHR46429">
    <property type="entry name" value="23S RRNA (GUANOSINE-2'-O-)-METHYLTRANSFERASE RLMB"/>
    <property type="match status" value="1"/>
</dbReference>
<comment type="caution">
    <text evidence="4">The sequence shown here is derived from an EMBL/GenBank/DDBJ whole genome shotgun (WGS) entry which is preliminary data.</text>
</comment>
<dbReference type="SUPFAM" id="SSF75217">
    <property type="entry name" value="alpha/beta knot"/>
    <property type="match status" value="1"/>
</dbReference>
<evidence type="ECO:0000313" key="5">
    <source>
        <dbReference type="Proteomes" id="UP000176284"/>
    </source>
</evidence>
<dbReference type="GO" id="GO:0006396">
    <property type="term" value="P:RNA processing"/>
    <property type="evidence" value="ECO:0007669"/>
    <property type="project" value="InterPro"/>
</dbReference>
<dbReference type="InterPro" id="IPR029026">
    <property type="entry name" value="tRNA_m1G_MTases_N"/>
</dbReference>
<sequence>MYHILMVVILDSIRSTYNVGSIFRTADAAGVEKIYLCGITPQPIDRFGRLRPQFTKVSLGAEKTVPWERVKSASALIDRLKKEKYHIIAVEQDRRAVAYTKFRAPKKTAVIFGNEVSGISNPILKKADKIIEIPMRGKKESLNVSVAAGIIMFSILYS</sequence>
<protein>
    <recommendedName>
        <fullName evidence="3">tRNA/rRNA methyltransferase SpoU type domain-containing protein</fullName>
    </recommendedName>
</protein>
<dbReference type="Proteomes" id="UP000176284">
    <property type="component" value="Unassembled WGS sequence"/>
</dbReference>
<reference evidence="4 5" key="1">
    <citation type="journal article" date="2016" name="Nat. Commun.">
        <title>Thousands of microbial genomes shed light on interconnected biogeochemical processes in an aquifer system.</title>
        <authorList>
            <person name="Anantharaman K."/>
            <person name="Brown C.T."/>
            <person name="Hug L.A."/>
            <person name="Sharon I."/>
            <person name="Castelle C.J."/>
            <person name="Probst A.J."/>
            <person name="Thomas B.C."/>
            <person name="Singh A."/>
            <person name="Wilkins M.J."/>
            <person name="Karaoz U."/>
            <person name="Brodie E.L."/>
            <person name="Williams K.H."/>
            <person name="Hubbard S.S."/>
            <person name="Banfield J.F."/>
        </authorList>
    </citation>
    <scope>NUCLEOTIDE SEQUENCE [LARGE SCALE GENOMIC DNA]</scope>
</reference>
<evidence type="ECO:0000313" key="4">
    <source>
        <dbReference type="EMBL" id="OGY67314.1"/>
    </source>
</evidence>
<keyword evidence="1" id="KW-0489">Methyltransferase</keyword>
<dbReference type="Pfam" id="PF00588">
    <property type="entry name" value="SpoU_methylase"/>
    <property type="match status" value="1"/>
</dbReference>
<dbReference type="PANTHER" id="PTHR46429:SF1">
    <property type="entry name" value="23S RRNA (GUANOSINE-2'-O-)-METHYLTRANSFERASE RLMB"/>
    <property type="match status" value="1"/>
</dbReference>
<name>A0A1G1ZRX3_9BACT</name>
<evidence type="ECO:0000256" key="2">
    <source>
        <dbReference type="ARBA" id="ARBA00022679"/>
    </source>
</evidence>
<evidence type="ECO:0000256" key="1">
    <source>
        <dbReference type="ARBA" id="ARBA00022603"/>
    </source>
</evidence>
<dbReference type="InterPro" id="IPR029028">
    <property type="entry name" value="Alpha/beta_knot_MTases"/>
</dbReference>
<dbReference type="GO" id="GO:0005829">
    <property type="term" value="C:cytosol"/>
    <property type="evidence" value="ECO:0007669"/>
    <property type="project" value="TreeGrafter"/>
</dbReference>
<keyword evidence="2" id="KW-0808">Transferase</keyword>
<dbReference type="GO" id="GO:0008173">
    <property type="term" value="F:RNA methyltransferase activity"/>
    <property type="evidence" value="ECO:0007669"/>
    <property type="project" value="InterPro"/>
</dbReference>